<reference evidence="8" key="1">
    <citation type="submission" date="2023-03" db="UniProtKB">
        <authorList>
            <consortium name="EnsemblPlants"/>
        </authorList>
    </citation>
    <scope>IDENTIFICATION</scope>
</reference>
<feature type="transmembrane region" description="Helical" evidence="7">
    <location>
        <begin position="5"/>
        <end position="23"/>
    </location>
</feature>
<dbReference type="PROSITE" id="PS00086">
    <property type="entry name" value="CYTOCHROME_P450"/>
    <property type="match status" value="1"/>
</dbReference>
<dbReference type="InterPro" id="IPR017972">
    <property type="entry name" value="Cyt_P450_CS"/>
</dbReference>
<dbReference type="EnsemblPlants" id="MELO3C005601.2.1">
    <property type="protein sequence ID" value="MELO3C005601.2.1"/>
    <property type="gene ID" value="MELO3C005601.2"/>
</dbReference>
<evidence type="ECO:0000256" key="2">
    <source>
        <dbReference type="ARBA" id="ARBA00022723"/>
    </source>
</evidence>
<comment type="cofactor">
    <cofactor evidence="5">
        <name>heme</name>
        <dbReference type="ChEBI" id="CHEBI:30413"/>
    </cofactor>
</comment>
<dbReference type="GO" id="GO:0005506">
    <property type="term" value="F:iron ion binding"/>
    <property type="evidence" value="ECO:0007669"/>
    <property type="project" value="InterPro"/>
</dbReference>
<comment type="similarity">
    <text evidence="1 6">Belongs to the cytochrome P450 family.</text>
</comment>
<evidence type="ECO:0000256" key="3">
    <source>
        <dbReference type="ARBA" id="ARBA00023002"/>
    </source>
</evidence>
<proteinExistence type="inferred from homology"/>
<keyword evidence="2 5" id="KW-0479">Metal-binding</keyword>
<sequence>MELSILNCIVCLIVTPIVIHLIASRKKPNLPPGPRSFPIIGNLLDIGDKPHKYLADLAKIYGPIASLKLGQVNAIVVSSPETIRQVLETHDHVLSTRAIPDGARVLDHDKLGTLWVAPVSPIWKNVRKLFKSQLFSPKSLEANESIRQAKIEDLLSSVRQRAVKGEVVDVGAAAFTAVLNMMSCSIWSMDLADTNSEMVKQFKSRFGGVMEAFGKTNVSDFFPVVKKFDIQGVRRRNSVRLREMFVLIDEMIDGRLKMQESLDFTPKFDALHHLLNLDEEKNGEFLLDRNQIRHLILDLFVAGTDTSATIIQWAMAYLLQNPKVMSKAKEELNQIIGKGNAIIEESQIEKLPYLQAIIKETLRLQSSLLLPRKSQSQVTISGYTIPKGTQIIVNLWALGRDSNIWEQPNCFMPERFLGNLNTKGRDFGFIPFGSGRRICPGKPLGVRVVHLIVGSLVHWFDWKLEDGVTPENLNMDDKFRLTLEMAQPLRAIPLNL</sequence>
<dbReference type="SMR" id="A0A1S3ATD3"/>
<protein>
    <submittedName>
        <fullName evidence="10">Geraniol 8-hydroxylase-like</fullName>
    </submittedName>
</protein>
<gene>
    <name evidence="10" type="primary">LOC103482679</name>
    <name evidence="8" type="synonym">103482679</name>
</gene>
<evidence type="ECO:0000313" key="9">
    <source>
        <dbReference type="Proteomes" id="UP001652600"/>
    </source>
</evidence>
<dbReference type="InParanoid" id="A0A1S3ATD3"/>
<dbReference type="RefSeq" id="XP_008437172.1">
    <property type="nucleotide sequence ID" value="XM_008438950.2"/>
</dbReference>
<dbReference type="PRINTS" id="PR00385">
    <property type="entry name" value="P450"/>
</dbReference>
<dbReference type="PANTHER" id="PTHR47950:SF48">
    <property type="entry name" value="CYTOCHROME P450 FAMILY PROTEIN, EXPRESSED"/>
    <property type="match status" value="1"/>
</dbReference>
<keyword evidence="9" id="KW-1185">Reference proteome</keyword>
<dbReference type="Gene3D" id="1.10.630.10">
    <property type="entry name" value="Cytochrome P450"/>
    <property type="match status" value="1"/>
</dbReference>
<accession>A0A1S3ATD3</accession>
<keyword evidence="5 6" id="KW-0349">Heme</keyword>
<feature type="binding site" description="axial binding residue" evidence="5">
    <location>
        <position position="439"/>
    </location>
    <ligand>
        <name>heme</name>
        <dbReference type="ChEBI" id="CHEBI:30413"/>
    </ligand>
    <ligandPart>
        <name>Fe</name>
        <dbReference type="ChEBI" id="CHEBI:18248"/>
    </ligandPart>
</feature>
<evidence type="ECO:0000256" key="7">
    <source>
        <dbReference type="SAM" id="Phobius"/>
    </source>
</evidence>
<keyword evidence="3 6" id="KW-0560">Oxidoreductase</keyword>
<dbReference type="Pfam" id="PF00067">
    <property type="entry name" value="p450"/>
    <property type="match status" value="1"/>
</dbReference>
<dbReference type="KEGG" id="cmo:103482679"/>
<dbReference type="GO" id="GO:0004497">
    <property type="term" value="F:monooxygenase activity"/>
    <property type="evidence" value="ECO:0007669"/>
    <property type="project" value="UniProtKB-KW"/>
</dbReference>
<dbReference type="SUPFAM" id="SSF48264">
    <property type="entry name" value="Cytochrome P450"/>
    <property type="match status" value="1"/>
</dbReference>
<keyword evidence="6" id="KW-0503">Monooxygenase</keyword>
<keyword evidence="4 5" id="KW-0408">Iron</keyword>
<dbReference type="InterPro" id="IPR001128">
    <property type="entry name" value="Cyt_P450"/>
</dbReference>
<name>A0A1S3ATD3_CUCME</name>
<dbReference type="Gramene" id="MELO3C005601.2.1">
    <property type="protein sequence ID" value="MELO3C005601.2.1"/>
    <property type="gene ID" value="MELO3C005601.2"/>
</dbReference>
<dbReference type="GO" id="GO:0020037">
    <property type="term" value="F:heme binding"/>
    <property type="evidence" value="ECO:0007669"/>
    <property type="project" value="InterPro"/>
</dbReference>
<evidence type="ECO:0000256" key="4">
    <source>
        <dbReference type="ARBA" id="ARBA00023004"/>
    </source>
</evidence>
<dbReference type="CDD" id="cd11073">
    <property type="entry name" value="CYP76-like"/>
    <property type="match status" value="1"/>
</dbReference>
<evidence type="ECO:0000256" key="1">
    <source>
        <dbReference type="ARBA" id="ARBA00010617"/>
    </source>
</evidence>
<reference evidence="10" key="2">
    <citation type="submission" date="2025-04" db="UniProtKB">
        <authorList>
            <consortium name="RefSeq"/>
        </authorList>
    </citation>
    <scope>IDENTIFICATION</scope>
</reference>
<dbReference type="GO" id="GO:0016705">
    <property type="term" value="F:oxidoreductase activity, acting on paired donors, with incorporation or reduction of molecular oxygen"/>
    <property type="evidence" value="ECO:0007669"/>
    <property type="project" value="InterPro"/>
</dbReference>
<evidence type="ECO:0000313" key="8">
    <source>
        <dbReference type="EnsemblPlants" id="MELO3C005601.2.1"/>
    </source>
</evidence>
<dbReference type="eggNOG" id="KOG0156">
    <property type="taxonomic scope" value="Eukaryota"/>
</dbReference>
<dbReference type="FunFam" id="1.10.630.10:FF:000007">
    <property type="entry name" value="Cytochrome P450 76C4"/>
    <property type="match status" value="1"/>
</dbReference>
<dbReference type="InterPro" id="IPR002401">
    <property type="entry name" value="Cyt_P450_E_grp-I"/>
</dbReference>
<evidence type="ECO:0000256" key="5">
    <source>
        <dbReference type="PIRSR" id="PIRSR602401-1"/>
    </source>
</evidence>
<evidence type="ECO:0000256" key="6">
    <source>
        <dbReference type="RuleBase" id="RU000461"/>
    </source>
</evidence>
<keyword evidence="7" id="KW-1133">Transmembrane helix</keyword>
<dbReference type="GeneID" id="103482679"/>
<organism evidence="9 10">
    <name type="scientific">Cucumis melo</name>
    <name type="common">Muskmelon</name>
    <dbReference type="NCBI Taxonomy" id="3656"/>
    <lineage>
        <taxon>Eukaryota</taxon>
        <taxon>Viridiplantae</taxon>
        <taxon>Streptophyta</taxon>
        <taxon>Embryophyta</taxon>
        <taxon>Tracheophyta</taxon>
        <taxon>Spermatophyta</taxon>
        <taxon>Magnoliopsida</taxon>
        <taxon>eudicotyledons</taxon>
        <taxon>Gunneridae</taxon>
        <taxon>Pentapetalae</taxon>
        <taxon>rosids</taxon>
        <taxon>fabids</taxon>
        <taxon>Cucurbitales</taxon>
        <taxon>Cucurbitaceae</taxon>
        <taxon>Benincaseae</taxon>
        <taxon>Cucumis</taxon>
    </lineage>
</organism>
<dbReference type="PRINTS" id="PR00463">
    <property type="entry name" value="EP450I"/>
</dbReference>
<dbReference type="PANTHER" id="PTHR47950">
    <property type="entry name" value="CYTOCHROME P450, FAMILY 76, SUBFAMILY C, POLYPEPTIDE 5-RELATED"/>
    <property type="match status" value="1"/>
</dbReference>
<dbReference type="OrthoDB" id="2789670at2759"/>
<evidence type="ECO:0000313" key="10">
    <source>
        <dbReference type="RefSeq" id="XP_008437172.1"/>
    </source>
</evidence>
<keyword evidence="7" id="KW-0812">Transmembrane</keyword>
<dbReference type="AlphaFoldDB" id="A0A1S3ATD3"/>
<dbReference type="InterPro" id="IPR036396">
    <property type="entry name" value="Cyt_P450_sf"/>
</dbReference>
<dbReference type="Proteomes" id="UP001652600">
    <property type="component" value="Chromosome 9"/>
</dbReference>
<keyword evidence="7" id="KW-0472">Membrane</keyword>